<dbReference type="AlphaFoldDB" id="L2GRY8"/>
<dbReference type="InterPro" id="IPR032675">
    <property type="entry name" value="LRR_dom_sf"/>
</dbReference>
<feature type="non-terminal residue" evidence="1">
    <location>
        <position position="1"/>
    </location>
</feature>
<dbReference type="VEuPathDB" id="MicrosporidiaDB:VCUG_02430"/>
<dbReference type="SUPFAM" id="SSF52047">
    <property type="entry name" value="RNI-like"/>
    <property type="match status" value="1"/>
</dbReference>
<dbReference type="OMA" id="HATNINW"/>
<dbReference type="HOGENOM" id="CLU_043487_0_0_1"/>
<reference evidence="2" key="1">
    <citation type="submission" date="2011-03" db="EMBL/GenBank/DDBJ databases">
        <title>The genome sequence of Vavraia culicis strain floridensis.</title>
        <authorList>
            <consortium name="The Broad Institute Genome Sequencing Platform"/>
            <person name="Cuomo C."/>
            <person name="Becnel J."/>
            <person name="Sanscrainte N."/>
            <person name="Young S.K."/>
            <person name="Zeng Q."/>
            <person name="Gargeya S."/>
            <person name="Fitzgerald M."/>
            <person name="Haas B."/>
            <person name="Abouelleil A."/>
            <person name="Alvarado L."/>
            <person name="Arachchi H.M."/>
            <person name="Berlin A."/>
            <person name="Chapman S.B."/>
            <person name="Gearin G."/>
            <person name="Goldberg J."/>
            <person name="Griggs A."/>
            <person name="Gujja S."/>
            <person name="Hansen M."/>
            <person name="Heiman D."/>
            <person name="Howarth C."/>
            <person name="Larimer J."/>
            <person name="Lui A."/>
            <person name="MacDonald P.J.P."/>
            <person name="McCowen C."/>
            <person name="Montmayeur A."/>
            <person name="Murphy C."/>
            <person name="Neiman D."/>
            <person name="Pearson M."/>
            <person name="Priest M."/>
            <person name="Roberts A."/>
            <person name="Saif S."/>
            <person name="Shea T."/>
            <person name="Sisk P."/>
            <person name="Stolte C."/>
            <person name="Sykes S."/>
            <person name="Wortman J."/>
            <person name="Nusbaum C."/>
            <person name="Birren B."/>
        </authorList>
    </citation>
    <scope>NUCLEOTIDE SEQUENCE [LARGE SCALE GENOMIC DNA]</scope>
    <source>
        <strain evidence="2">floridensis</strain>
    </source>
</reference>
<gene>
    <name evidence="1" type="ORF">VCUG_02430</name>
</gene>
<organism evidence="1 2">
    <name type="scientific">Vavraia culicis (isolate floridensis)</name>
    <name type="common">Microsporidian parasite</name>
    <dbReference type="NCBI Taxonomy" id="948595"/>
    <lineage>
        <taxon>Eukaryota</taxon>
        <taxon>Fungi</taxon>
        <taxon>Fungi incertae sedis</taxon>
        <taxon>Microsporidia</taxon>
        <taxon>Pleistophoridae</taxon>
        <taxon>Vavraia</taxon>
    </lineage>
</organism>
<dbReference type="InParanoid" id="L2GRY8"/>
<evidence type="ECO:0000313" key="2">
    <source>
        <dbReference type="Proteomes" id="UP000011081"/>
    </source>
</evidence>
<name>L2GRY8_VAVCU</name>
<dbReference type="Proteomes" id="UP000011081">
    <property type="component" value="Unassembled WGS sequence"/>
</dbReference>
<sequence length="347" mass="39346">QQRLLCYDKHAQCETTTSFKKDLRTFQTLSALSLNWTGHLIENNSILDLRLSTVTKLDYKLLGMFKKLRSLSVDMMHDTCSYNGSIDLVEANYLFLINCIANIVTLRELMLKDLLVSKVISQAPNKLLFVKNIQLCGMMFIESVNSYKEDAIWAAKLHTLSFHICDLSKLFIFVQNVRLPSLKEIIIADGPHATNINWSSFGSSVDTWKIKKVTLNGCHSPRVVTLIGTLRGLKTLVIVNSSGRLMTTLLKSPAIKLKIRRLTIIGSDLSREALKTISAFTQLHYLVLNGVDVVPNFDHKIFSSFKRKITLCIIDSKLTAVDFYAIQCYKKIKNIRCYGSESKWVVD</sequence>
<dbReference type="EMBL" id="GL877466">
    <property type="protein sequence ID" value="ELA46068.1"/>
    <property type="molecule type" value="Genomic_DNA"/>
</dbReference>
<dbReference type="OrthoDB" id="10539973at2759"/>
<evidence type="ECO:0000313" key="1">
    <source>
        <dbReference type="EMBL" id="ELA46068.1"/>
    </source>
</evidence>
<keyword evidence="2" id="KW-1185">Reference proteome</keyword>
<proteinExistence type="predicted"/>
<protein>
    <submittedName>
        <fullName evidence="1">Uncharacterized protein</fullName>
    </submittedName>
</protein>
<dbReference type="GeneID" id="19880292"/>
<dbReference type="RefSeq" id="XP_008075438.1">
    <property type="nucleotide sequence ID" value="XM_008077247.1"/>
</dbReference>
<accession>L2GRY8</accession>
<dbReference type="Gene3D" id="3.80.10.10">
    <property type="entry name" value="Ribonuclease Inhibitor"/>
    <property type="match status" value="1"/>
</dbReference>